<evidence type="ECO:0000313" key="5">
    <source>
        <dbReference type="Proteomes" id="UP000193642"/>
    </source>
</evidence>
<comment type="subcellular location">
    <subcellularLocation>
        <location evidence="1">Membrane</location>
        <topology evidence="1">Multi-pass membrane protein</topology>
    </subcellularLocation>
</comment>
<feature type="transmembrane region" description="Helical" evidence="3">
    <location>
        <begin position="285"/>
        <end position="302"/>
    </location>
</feature>
<dbReference type="InterPro" id="IPR011701">
    <property type="entry name" value="MFS"/>
</dbReference>
<dbReference type="AlphaFoldDB" id="A0A1Y2CA14"/>
<feature type="transmembrane region" description="Helical" evidence="3">
    <location>
        <begin position="86"/>
        <end position="107"/>
    </location>
</feature>
<dbReference type="Proteomes" id="UP000193642">
    <property type="component" value="Unassembled WGS sequence"/>
</dbReference>
<dbReference type="GO" id="GO:0016020">
    <property type="term" value="C:membrane"/>
    <property type="evidence" value="ECO:0007669"/>
    <property type="project" value="UniProtKB-SubCell"/>
</dbReference>
<evidence type="ECO:0000256" key="2">
    <source>
        <dbReference type="ARBA" id="ARBA00006727"/>
    </source>
</evidence>
<dbReference type="SUPFAM" id="SSF103473">
    <property type="entry name" value="MFS general substrate transporter"/>
    <property type="match status" value="1"/>
</dbReference>
<feature type="transmembrane region" description="Helical" evidence="3">
    <location>
        <begin position="336"/>
        <end position="360"/>
    </location>
</feature>
<proteinExistence type="inferred from homology"/>
<organism evidence="4 5">
    <name type="scientific">Rhizoclosmatium globosum</name>
    <dbReference type="NCBI Taxonomy" id="329046"/>
    <lineage>
        <taxon>Eukaryota</taxon>
        <taxon>Fungi</taxon>
        <taxon>Fungi incertae sedis</taxon>
        <taxon>Chytridiomycota</taxon>
        <taxon>Chytridiomycota incertae sedis</taxon>
        <taxon>Chytridiomycetes</taxon>
        <taxon>Chytridiales</taxon>
        <taxon>Chytriomycetaceae</taxon>
        <taxon>Rhizoclosmatium</taxon>
    </lineage>
</organism>
<evidence type="ECO:0000256" key="3">
    <source>
        <dbReference type="SAM" id="Phobius"/>
    </source>
</evidence>
<protein>
    <submittedName>
        <fullName evidence="4">MFS general substrate transporter</fullName>
    </submittedName>
</protein>
<keyword evidence="5" id="KW-1185">Reference proteome</keyword>
<gene>
    <name evidence="4" type="ORF">BCR33DRAFT_698040</name>
</gene>
<evidence type="ECO:0000256" key="1">
    <source>
        <dbReference type="ARBA" id="ARBA00004141"/>
    </source>
</evidence>
<feature type="transmembrane region" description="Helical" evidence="3">
    <location>
        <begin position="142"/>
        <end position="163"/>
    </location>
</feature>
<comment type="similarity">
    <text evidence="2">Belongs to the major facilitator superfamily. Monocarboxylate porter (TC 2.A.1.13) family.</text>
</comment>
<dbReference type="EMBL" id="MCGO01000024">
    <property type="protein sequence ID" value="ORY43872.1"/>
    <property type="molecule type" value="Genomic_DNA"/>
</dbReference>
<dbReference type="PANTHER" id="PTHR11360">
    <property type="entry name" value="MONOCARBOXYLATE TRANSPORTER"/>
    <property type="match status" value="1"/>
</dbReference>
<reference evidence="4 5" key="1">
    <citation type="submission" date="2016-07" db="EMBL/GenBank/DDBJ databases">
        <title>Pervasive Adenine N6-methylation of Active Genes in Fungi.</title>
        <authorList>
            <consortium name="DOE Joint Genome Institute"/>
            <person name="Mondo S.J."/>
            <person name="Dannebaum R.O."/>
            <person name="Kuo R.C."/>
            <person name="Labutti K."/>
            <person name="Haridas S."/>
            <person name="Kuo A."/>
            <person name="Salamov A."/>
            <person name="Ahrendt S.R."/>
            <person name="Lipzen A."/>
            <person name="Sullivan W."/>
            <person name="Andreopoulos W.B."/>
            <person name="Clum A."/>
            <person name="Lindquist E."/>
            <person name="Daum C."/>
            <person name="Ramamoorthy G.K."/>
            <person name="Gryganskyi A."/>
            <person name="Culley D."/>
            <person name="Magnuson J.K."/>
            <person name="James T.Y."/>
            <person name="O'Malley M.A."/>
            <person name="Stajich J.E."/>
            <person name="Spatafora J.W."/>
            <person name="Visel A."/>
            <person name="Grigoriev I.V."/>
        </authorList>
    </citation>
    <scope>NUCLEOTIDE SEQUENCE [LARGE SCALE GENOMIC DNA]</scope>
    <source>
        <strain evidence="4 5">JEL800</strain>
    </source>
</reference>
<dbReference type="Gene3D" id="1.20.1250.20">
    <property type="entry name" value="MFS general substrate transporter like domains"/>
    <property type="match status" value="2"/>
</dbReference>
<dbReference type="OrthoDB" id="2213137at2759"/>
<sequence length="432" mass="46924">MTTSQDTTRETHFQDRDIPKFTIDLDKSDGILIDDDAHDEVEYPDGGVQAWLVVAGSFVAQFVVLGNCYSFGIYNQYYADNDFGSSSQVAFIGSLGMAFIYILGIPASKLAERYGFRQVIFAGTITLCFGLLLASFTTSLPLLIVTQGIMFGIGSSFIFFPAVSLPAQWFLKRRGLAMGVSVSGSGLGGLVFAQLSQRLLDSIGREWTLRVTCAIGLGMMLPFIPFMKTRIPPRKGTTGFSFLKNPGFYCLLGACFFGAFAEFVPVDFITVFAKDRLGTSKNDGATLLSIYNGCNMVGRIVLGIVSDNYLGPLNAMALCTWMTVICMFSWMAASNYVGLCALSAAIGLFDGGFWTLFPIAVEEICGIDGSMVTMLAILYTFMTIAVFGTPPLSGFIQAEYGFDWMIIYAGALAILQALSSTGAKSVFSRRRR</sequence>
<dbReference type="GO" id="GO:0022857">
    <property type="term" value="F:transmembrane transporter activity"/>
    <property type="evidence" value="ECO:0007669"/>
    <property type="project" value="InterPro"/>
</dbReference>
<accession>A0A1Y2CA14</accession>
<dbReference type="CDD" id="cd17352">
    <property type="entry name" value="MFS_MCT_SLC16"/>
    <property type="match status" value="1"/>
</dbReference>
<dbReference type="Pfam" id="PF07690">
    <property type="entry name" value="MFS_1"/>
    <property type="match status" value="1"/>
</dbReference>
<feature type="transmembrane region" description="Helical" evidence="3">
    <location>
        <begin position="175"/>
        <end position="195"/>
    </location>
</feature>
<keyword evidence="3" id="KW-0812">Transmembrane</keyword>
<feature type="transmembrane region" description="Helical" evidence="3">
    <location>
        <begin position="119"/>
        <end position="136"/>
    </location>
</feature>
<dbReference type="InterPro" id="IPR036259">
    <property type="entry name" value="MFS_trans_sf"/>
</dbReference>
<evidence type="ECO:0000313" key="4">
    <source>
        <dbReference type="EMBL" id="ORY43872.1"/>
    </source>
</evidence>
<dbReference type="InterPro" id="IPR050327">
    <property type="entry name" value="Proton-linked_MCT"/>
</dbReference>
<comment type="caution">
    <text evidence="4">The sequence shown here is derived from an EMBL/GenBank/DDBJ whole genome shotgun (WGS) entry which is preliminary data.</text>
</comment>
<feature type="transmembrane region" description="Helical" evidence="3">
    <location>
        <begin position="309"/>
        <end position="330"/>
    </location>
</feature>
<feature type="transmembrane region" description="Helical" evidence="3">
    <location>
        <begin position="405"/>
        <end position="427"/>
    </location>
</feature>
<feature type="transmembrane region" description="Helical" evidence="3">
    <location>
        <begin position="372"/>
        <end position="393"/>
    </location>
</feature>
<name>A0A1Y2CA14_9FUNG</name>
<feature type="transmembrane region" description="Helical" evidence="3">
    <location>
        <begin position="50"/>
        <end position="74"/>
    </location>
</feature>
<feature type="transmembrane region" description="Helical" evidence="3">
    <location>
        <begin position="207"/>
        <end position="227"/>
    </location>
</feature>
<keyword evidence="3" id="KW-1133">Transmembrane helix</keyword>
<feature type="transmembrane region" description="Helical" evidence="3">
    <location>
        <begin position="248"/>
        <end position="273"/>
    </location>
</feature>
<keyword evidence="3" id="KW-0472">Membrane</keyword>
<dbReference type="PANTHER" id="PTHR11360:SF284">
    <property type="entry name" value="EG:103B4.3 PROTEIN-RELATED"/>
    <property type="match status" value="1"/>
</dbReference>